<dbReference type="PROSITE" id="PS00018">
    <property type="entry name" value="EF_HAND_1"/>
    <property type="match status" value="2"/>
</dbReference>
<evidence type="ECO:0000313" key="4">
    <source>
        <dbReference type="EMBL" id="CAA9494789.1"/>
    </source>
</evidence>
<accession>A0A6J4SFV4</accession>
<proteinExistence type="predicted"/>
<feature type="compositionally biased region" description="Low complexity" evidence="1">
    <location>
        <begin position="28"/>
        <end position="66"/>
    </location>
</feature>
<dbReference type="RefSeq" id="WP_294171834.1">
    <property type="nucleotide sequence ID" value="NZ_CADCVZ010000008.1"/>
</dbReference>
<dbReference type="InterPro" id="IPR011992">
    <property type="entry name" value="EF-hand-dom_pair"/>
</dbReference>
<evidence type="ECO:0000256" key="2">
    <source>
        <dbReference type="SAM" id="SignalP"/>
    </source>
</evidence>
<keyword evidence="2" id="KW-0732">Signal</keyword>
<reference evidence="4" key="1">
    <citation type="submission" date="2020-02" db="EMBL/GenBank/DDBJ databases">
        <authorList>
            <person name="Meier V. D."/>
        </authorList>
    </citation>
    <scope>NUCLEOTIDE SEQUENCE</scope>
    <source>
        <strain evidence="4">AVDCRST_MAG09</strain>
    </source>
</reference>
<feature type="chain" id="PRO_5027068946" description="EF-hand domain-containing protein" evidence="2">
    <location>
        <begin position="20"/>
        <end position="170"/>
    </location>
</feature>
<dbReference type="InterPro" id="IPR018247">
    <property type="entry name" value="EF_Hand_1_Ca_BS"/>
</dbReference>
<feature type="compositionally biased region" description="Low complexity" evidence="1">
    <location>
        <begin position="83"/>
        <end position="97"/>
    </location>
</feature>
<dbReference type="Gene3D" id="1.10.238.10">
    <property type="entry name" value="EF-hand"/>
    <property type="match status" value="1"/>
</dbReference>
<dbReference type="GO" id="GO:0005509">
    <property type="term" value="F:calcium ion binding"/>
    <property type="evidence" value="ECO:0007669"/>
    <property type="project" value="InterPro"/>
</dbReference>
<evidence type="ECO:0000259" key="3">
    <source>
        <dbReference type="PROSITE" id="PS50222"/>
    </source>
</evidence>
<gene>
    <name evidence="4" type="ORF">AVDCRST_MAG09-337</name>
</gene>
<protein>
    <recommendedName>
        <fullName evidence="3">EF-hand domain-containing protein</fullName>
    </recommendedName>
</protein>
<dbReference type="AlphaFoldDB" id="A0A6J4SFV4"/>
<feature type="signal peptide" evidence="2">
    <location>
        <begin position="1"/>
        <end position="19"/>
    </location>
</feature>
<sequence>MTKAALITALMLAGAPALAQTAQPAGPPDVAAPTTPPASEQTPAPSTTTTPTPEQPVPTTTTTTPTDQSAPGTAAPTTSETNSTAADTQASTTASSDPIAATVSADWAKYDANSNKNLNRAEFNKWIGDLQAAAEKKAPTRAYLSNAFRKADGDKSGTVSQDELTAFLKG</sequence>
<name>A0A6J4SFV4_9SPHN</name>
<dbReference type="PROSITE" id="PS50222">
    <property type="entry name" value="EF_HAND_2"/>
    <property type="match status" value="1"/>
</dbReference>
<feature type="domain" description="EF-hand" evidence="3">
    <location>
        <begin position="139"/>
        <end position="170"/>
    </location>
</feature>
<organism evidence="4">
    <name type="scientific">uncultured Sphingomonas sp</name>
    <dbReference type="NCBI Taxonomy" id="158754"/>
    <lineage>
        <taxon>Bacteria</taxon>
        <taxon>Pseudomonadati</taxon>
        <taxon>Pseudomonadota</taxon>
        <taxon>Alphaproteobacteria</taxon>
        <taxon>Sphingomonadales</taxon>
        <taxon>Sphingomonadaceae</taxon>
        <taxon>Sphingomonas</taxon>
        <taxon>environmental samples</taxon>
    </lineage>
</organism>
<feature type="region of interest" description="Disordered" evidence="1">
    <location>
        <begin position="19"/>
        <end position="98"/>
    </location>
</feature>
<dbReference type="EMBL" id="CADCVZ010000008">
    <property type="protein sequence ID" value="CAA9494789.1"/>
    <property type="molecule type" value="Genomic_DNA"/>
</dbReference>
<feature type="compositionally biased region" description="Polar residues" evidence="1">
    <location>
        <begin position="67"/>
        <end position="82"/>
    </location>
</feature>
<dbReference type="InterPro" id="IPR002048">
    <property type="entry name" value="EF_hand_dom"/>
</dbReference>
<evidence type="ECO:0000256" key="1">
    <source>
        <dbReference type="SAM" id="MobiDB-lite"/>
    </source>
</evidence>
<dbReference type="SUPFAM" id="SSF47473">
    <property type="entry name" value="EF-hand"/>
    <property type="match status" value="1"/>
</dbReference>